<keyword evidence="1" id="KW-0472">Membrane</keyword>
<proteinExistence type="predicted"/>
<keyword evidence="3" id="KW-1185">Reference proteome</keyword>
<evidence type="ECO:0000256" key="1">
    <source>
        <dbReference type="SAM" id="Phobius"/>
    </source>
</evidence>
<accession>A0ABX8BK95</accession>
<name>A0ABX8BK95_9ACTN</name>
<gene>
    <name evidence="2" type="ORF">KGD84_30935</name>
</gene>
<keyword evidence="1" id="KW-0812">Transmembrane</keyword>
<feature type="transmembrane region" description="Helical" evidence="1">
    <location>
        <begin position="124"/>
        <end position="147"/>
    </location>
</feature>
<feature type="transmembrane region" description="Helical" evidence="1">
    <location>
        <begin position="153"/>
        <end position="172"/>
    </location>
</feature>
<keyword evidence="1" id="KW-1133">Transmembrane helix</keyword>
<protein>
    <submittedName>
        <fullName evidence="2">Uncharacterized protein</fullName>
    </submittedName>
</protein>
<feature type="transmembrane region" description="Helical" evidence="1">
    <location>
        <begin position="49"/>
        <end position="71"/>
    </location>
</feature>
<dbReference type="EMBL" id="CP074133">
    <property type="protein sequence ID" value="QUX22655.1"/>
    <property type="molecule type" value="Genomic_DNA"/>
</dbReference>
<evidence type="ECO:0000313" key="2">
    <source>
        <dbReference type="EMBL" id="QUX22655.1"/>
    </source>
</evidence>
<reference evidence="2 3" key="1">
    <citation type="submission" date="2021-05" db="EMBL/GenBank/DDBJ databases">
        <title>Direct Submission.</title>
        <authorList>
            <person name="Li K."/>
            <person name="Gao J."/>
        </authorList>
    </citation>
    <scope>NUCLEOTIDE SEQUENCE [LARGE SCALE GENOMIC DNA]</scope>
    <source>
        <strain evidence="2 3">Mg02</strain>
    </source>
</reference>
<sequence length="202" mass="22095">MVLYYLLGAHASAVALHFAAKLHYGAVETLERLGRSMPGWEAAQAVEAVTGYLVLPLSLAVGLIFFLVPWLKPQDLPAWVSAAHFRAAVARIRSGVVGGDPATDHVARIACEYLIRRSSLEPKILLPLQTFSLGFWCLLCGSGLAMSAAEGDLFLVLLQAGSLLSFVGLHAAPWRLALLRYRALEYRELHEALLWRLHGAVR</sequence>
<evidence type="ECO:0000313" key="3">
    <source>
        <dbReference type="Proteomes" id="UP000676079"/>
    </source>
</evidence>
<organism evidence="2 3">
    <name type="scientific">Nocardiopsis changdeensis</name>
    <dbReference type="NCBI Taxonomy" id="2831969"/>
    <lineage>
        <taxon>Bacteria</taxon>
        <taxon>Bacillati</taxon>
        <taxon>Actinomycetota</taxon>
        <taxon>Actinomycetes</taxon>
        <taxon>Streptosporangiales</taxon>
        <taxon>Nocardiopsidaceae</taxon>
        <taxon>Nocardiopsis</taxon>
    </lineage>
</organism>
<dbReference type="RefSeq" id="WP_220563871.1">
    <property type="nucleotide sequence ID" value="NZ_CP074133.1"/>
</dbReference>
<dbReference type="Proteomes" id="UP000676079">
    <property type="component" value="Chromosome"/>
</dbReference>